<dbReference type="RefSeq" id="WP_230869735.1">
    <property type="nucleotide sequence ID" value="NZ_CP046640.1"/>
</dbReference>
<dbReference type="PANTHER" id="PTHR30389:SF17">
    <property type="entry name" value="L(+)-TARTRATE DEHYDRATASE SUBUNIT ALPHA-RELATED"/>
    <property type="match status" value="1"/>
</dbReference>
<dbReference type="Pfam" id="PF05681">
    <property type="entry name" value="Fumerase"/>
    <property type="match status" value="1"/>
</dbReference>
<keyword evidence="9" id="KW-1185">Reference proteome</keyword>
<keyword evidence="5" id="KW-0411">Iron-sulfur</keyword>
<dbReference type="KEGG" id="ifn:GM661_09310"/>
<evidence type="ECO:0000256" key="3">
    <source>
        <dbReference type="ARBA" id="ARBA00022723"/>
    </source>
</evidence>
<proteinExistence type="inferred from homology"/>
<evidence type="ECO:0000256" key="5">
    <source>
        <dbReference type="ARBA" id="ARBA00023014"/>
    </source>
</evidence>
<evidence type="ECO:0000313" key="8">
    <source>
        <dbReference type="EMBL" id="QTL98161.1"/>
    </source>
</evidence>
<gene>
    <name evidence="8" type="ORF">GM661_09310</name>
</gene>
<dbReference type="InterPro" id="IPR051208">
    <property type="entry name" value="Class-I_Fumarase/Tartrate_DH"/>
</dbReference>
<dbReference type="GO" id="GO:0004333">
    <property type="term" value="F:fumarate hydratase activity"/>
    <property type="evidence" value="ECO:0007669"/>
    <property type="project" value="UniProtKB-EC"/>
</dbReference>
<reference evidence="8" key="1">
    <citation type="submission" date="2019-12" db="EMBL/GenBank/DDBJ databases">
        <authorList>
            <person name="zhang j."/>
            <person name="sun C.M."/>
        </authorList>
    </citation>
    <scope>NUCLEOTIDE SEQUENCE</scope>
    <source>
        <strain evidence="8">NS-1</strain>
    </source>
</reference>
<keyword evidence="3" id="KW-0479">Metal-binding</keyword>
<evidence type="ECO:0000256" key="2">
    <source>
        <dbReference type="ARBA" id="ARBA00022485"/>
    </source>
</evidence>
<organism evidence="8 9">
    <name type="scientific">Iocasia fonsfrigidae</name>
    <dbReference type="NCBI Taxonomy" id="2682810"/>
    <lineage>
        <taxon>Bacteria</taxon>
        <taxon>Bacillati</taxon>
        <taxon>Bacillota</taxon>
        <taxon>Clostridia</taxon>
        <taxon>Halanaerobiales</taxon>
        <taxon>Halanaerobiaceae</taxon>
        <taxon>Iocasia</taxon>
    </lineage>
</organism>
<accession>A0A8A7K9M0</accession>
<evidence type="ECO:0000259" key="7">
    <source>
        <dbReference type="Pfam" id="PF05681"/>
    </source>
</evidence>
<name>A0A8A7K9M0_9FIRM</name>
<keyword evidence="6 8" id="KW-0456">Lyase</keyword>
<evidence type="ECO:0000256" key="6">
    <source>
        <dbReference type="ARBA" id="ARBA00023239"/>
    </source>
</evidence>
<evidence type="ECO:0000256" key="1">
    <source>
        <dbReference type="ARBA" id="ARBA00008876"/>
    </source>
</evidence>
<comment type="similarity">
    <text evidence="1">Belongs to the class-I fumarase family.</text>
</comment>
<dbReference type="EMBL" id="CP046640">
    <property type="protein sequence ID" value="QTL98161.1"/>
    <property type="molecule type" value="Genomic_DNA"/>
</dbReference>
<dbReference type="AlphaFoldDB" id="A0A8A7K9M0"/>
<evidence type="ECO:0000256" key="4">
    <source>
        <dbReference type="ARBA" id="ARBA00023004"/>
    </source>
</evidence>
<dbReference type="InterPro" id="IPR004646">
    <property type="entry name" value="Fe-S_hydro-lyase_TtdA-typ_cat"/>
</dbReference>
<evidence type="ECO:0000313" key="9">
    <source>
        <dbReference type="Proteomes" id="UP000665020"/>
    </source>
</evidence>
<keyword evidence="4" id="KW-0408">Iron</keyword>
<dbReference type="GO" id="GO:0051539">
    <property type="term" value="F:4 iron, 4 sulfur cluster binding"/>
    <property type="evidence" value="ECO:0007669"/>
    <property type="project" value="UniProtKB-KW"/>
</dbReference>
<keyword evidence="2" id="KW-0004">4Fe-4S</keyword>
<dbReference type="GO" id="GO:0046872">
    <property type="term" value="F:metal ion binding"/>
    <property type="evidence" value="ECO:0007669"/>
    <property type="project" value="UniProtKB-KW"/>
</dbReference>
<feature type="domain" description="Fe-S hydro-lyase tartrate dehydratase alpha-type catalytic" evidence="7">
    <location>
        <begin position="11"/>
        <end position="277"/>
    </location>
</feature>
<dbReference type="PANTHER" id="PTHR30389">
    <property type="entry name" value="FUMARATE HYDRATASE-RELATED"/>
    <property type="match status" value="1"/>
</dbReference>
<dbReference type="NCBIfam" id="TIGR00722">
    <property type="entry name" value="ttdA_fumA_fumB"/>
    <property type="match status" value="1"/>
</dbReference>
<dbReference type="EC" id="4.2.1.2" evidence="8"/>
<protein>
    <submittedName>
        <fullName evidence="8">Fumarate hydratase</fullName>
        <ecNumber evidence="8">4.2.1.2</ecNumber>
    </submittedName>
</protein>
<dbReference type="Proteomes" id="UP000665020">
    <property type="component" value="Chromosome"/>
</dbReference>
<sequence>MRQIDKKEIVSAVAQLVQEANYFLGDDMLKALHDGKREEESVIGQDIFAQLLENAGIAAGERVPVCQDTGVAVIFLEIGNEVYINGNIYNAVNEGVSKGYQDGYLRKSMVKSPIDRINTGDNTPAVIHTRIVPGDKLKIIAAPKGGGSENMSRLQMLKPADGIEGVKEVVINAVREAGANPCPPIIVGVGIGGNFEKAALMAKEALLRPVDDSSENPVIARLEQELLKDINKLGIGPQGLGGKKTALAVKIKEYPCHIASLPVAVNINCHAARHKEIVL</sequence>
<dbReference type="NCBIfam" id="NF004885">
    <property type="entry name" value="PRK06246.1"/>
    <property type="match status" value="1"/>
</dbReference>